<accession>A0A3P8B464</accession>
<dbReference type="AlphaFoldDB" id="A0A183FZX6"/>
<name>A0A183FZX6_HELPZ</name>
<evidence type="ECO:0000313" key="3">
    <source>
        <dbReference type="WBParaSite" id="HPBE_0001434801-mRNA-1"/>
    </source>
</evidence>
<gene>
    <name evidence="1" type="ORF">HPBE_LOCUS14349</name>
</gene>
<protein>
    <submittedName>
        <fullName evidence="3">Transposase</fullName>
    </submittedName>
</protein>
<proteinExistence type="predicted"/>
<dbReference type="EMBL" id="UZAH01028322">
    <property type="protein sequence ID" value="VDO99343.1"/>
    <property type="molecule type" value="Genomic_DNA"/>
</dbReference>
<dbReference type="WBParaSite" id="HPBE_0001434801-mRNA-1">
    <property type="protein sequence ID" value="HPBE_0001434801-mRNA-1"/>
    <property type="gene ID" value="HPBE_0001434801"/>
</dbReference>
<keyword evidence="2" id="KW-1185">Reference proteome</keyword>
<evidence type="ECO:0000313" key="1">
    <source>
        <dbReference type="EMBL" id="VDO99343.1"/>
    </source>
</evidence>
<dbReference type="Proteomes" id="UP000050761">
    <property type="component" value="Unassembled WGS sequence"/>
</dbReference>
<sequence>MSKRCLSKKCANRQRNVRPPVARLLRAREAPVTVAALETVDGDGRRRHAYTNYVEKASICRDSGAIPDRGAAQQLSC</sequence>
<evidence type="ECO:0000313" key="2">
    <source>
        <dbReference type="Proteomes" id="UP000050761"/>
    </source>
</evidence>
<accession>A0A183FZX6</accession>
<reference evidence="1 2" key="1">
    <citation type="submission" date="2018-11" db="EMBL/GenBank/DDBJ databases">
        <authorList>
            <consortium name="Pathogen Informatics"/>
        </authorList>
    </citation>
    <scope>NUCLEOTIDE SEQUENCE [LARGE SCALE GENOMIC DNA]</scope>
</reference>
<reference evidence="3" key="2">
    <citation type="submission" date="2019-09" db="UniProtKB">
        <authorList>
            <consortium name="WormBaseParasite"/>
        </authorList>
    </citation>
    <scope>IDENTIFICATION</scope>
</reference>
<organism evidence="2 3">
    <name type="scientific">Heligmosomoides polygyrus</name>
    <name type="common">Parasitic roundworm</name>
    <dbReference type="NCBI Taxonomy" id="6339"/>
    <lineage>
        <taxon>Eukaryota</taxon>
        <taxon>Metazoa</taxon>
        <taxon>Ecdysozoa</taxon>
        <taxon>Nematoda</taxon>
        <taxon>Chromadorea</taxon>
        <taxon>Rhabditida</taxon>
        <taxon>Rhabditina</taxon>
        <taxon>Rhabditomorpha</taxon>
        <taxon>Strongyloidea</taxon>
        <taxon>Heligmosomidae</taxon>
        <taxon>Heligmosomoides</taxon>
    </lineage>
</organism>